<comment type="caution">
    <text evidence="1">The sequence shown here is derived from an EMBL/GenBank/DDBJ whole genome shotgun (WGS) entry which is preliminary data.</text>
</comment>
<gene>
    <name evidence="1" type="ORF">DW833_08660</name>
</gene>
<dbReference type="Proteomes" id="UP000284621">
    <property type="component" value="Unassembled WGS sequence"/>
</dbReference>
<dbReference type="AlphaFoldDB" id="A0A414B506"/>
<organism evidence="1 2">
    <name type="scientific">Anaerobutyricum hallii</name>
    <dbReference type="NCBI Taxonomy" id="39488"/>
    <lineage>
        <taxon>Bacteria</taxon>
        <taxon>Bacillati</taxon>
        <taxon>Bacillota</taxon>
        <taxon>Clostridia</taxon>
        <taxon>Lachnospirales</taxon>
        <taxon>Lachnospiraceae</taxon>
        <taxon>Anaerobutyricum</taxon>
    </lineage>
</organism>
<sequence>MEKAKVIKIWPAPHIEIRVHVSEEMIKDFKKCYKLSEMIEKRKSILAIFQSCEGCSWRNICIEEKGTEICTLLDKKSAAEQLGFSEKDMDILSEDEFKKLPKEEKIIHYLLYRATGDEIDEFVHSVDKDRLPFVFRFDESNLRDVIKQIPEDVFEALYKKINLDT</sequence>
<keyword evidence="2" id="KW-1185">Reference proteome</keyword>
<reference evidence="1 2" key="1">
    <citation type="submission" date="2018-08" db="EMBL/GenBank/DDBJ databases">
        <title>A genome reference for cultivated species of the human gut microbiota.</title>
        <authorList>
            <person name="Zou Y."/>
            <person name="Xue W."/>
            <person name="Luo G."/>
        </authorList>
    </citation>
    <scope>NUCLEOTIDE SEQUENCE [LARGE SCALE GENOMIC DNA]</scope>
    <source>
        <strain evidence="1 2">AM34-3LB</strain>
    </source>
</reference>
<name>A0A414B506_9FIRM</name>
<protein>
    <submittedName>
        <fullName evidence="1">Uncharacterized protein</fullName>
    </submittedName>
</protein>
<proteinExistence type="predicted"/>
<accession>A0A414B506</accession>
<dbReference type="RefSeq" id="WP_118381160.1">
    <property type="nucleotide sequence ID" value="NZ_CABJFJ010000009.1"/>
</dbReference>
<evidence type="ECO:0000313" key="1">
    <source>
        <dbReference type="EMBL" id="RHC64125.1"/>
    </source>
</evidence>
<evidence type="ECO:0000313" key="2">
    <source>
        <dbReference type="Proteomes" id="UP000284621"/>
    </source>
</evidence>
<dbReference type="EMBL" id="QSID01000009">
    <property type="protein sequence ID" value="RHC64125.1"/>
    <property type="molecule type" value="Genomic_DNA"/>
</dbReference>